<comment type="caution">
    <text evidence="2">The sequence shown here is derived from an EMBL/GenBank/DDBJ whole genome shotgun (WGS) entry which is preliminary data.</text>
</comment>
<reference evidence="2 3" key="1">
    <citation type="submission" date="2014-02" db="EMBL/GenBank/DDBJ databases">
        <title>Kosmotoga genome sequencing.</title>
        <authorList>
            <person name="Pollo S.M."/>
            <person name="Charchuk R."/>
            <person name="Nesbo C.L."/>
        </authorList>
    </citation>
    <scope>NUCLEOTIDE SEQUENCE [LARGE SCALE GENOMIC DNA]</scope>
    <source>
        <strain evidence="2 3">S304</strain>
    </source>
</reference>
<sequence length="185" mass="21548">MLLKTEKPEMILRQLEPEDIYNLYNWTNKPEIASFFVFSRLPGSIEKTKKFLNSQLEGDPNNIHLVIEKLEPKEFIGVISLKNINWIDRNAEYAIVITDKKNMGKGYAKAASLAILKYAFLTINLERVYLNVLSTNLRAINFYERIGFRKEGILRRHVFKEGEYVDLLWYGILKSECLELLSNGL</sequence>
<proteinExistence type="predicted"/>
<dbReference type="PATRIC" id="fig|1453497.3.peg.1241"/>
<dbReference type="InterPro" id="IPR016181">
    <property type="entry name" value="Acyl_CoA_acyltransferase"/>
</dbReference>
<dbReference type="RefSeq" id="WP_084251708.1">
    <property type="nucleotide sequence ID" value="NZ_JFHK01000030.1"/>
</dbReference>
<evidence type="ECO:0000313" key="2">
    <source>
        <dbReference type="EMBL" id="OAA26941.1"/>
    </source>
</evidence>
<dbReference type="OrthoDB" id="9795206at2"/>
<feature type="domain" description="N-acetyltransferase" evidence="1">
    <location>
        <begin position="10"/>
        <end position="171"/>
    </location>
</feature>
<protein>
    <recommendedName>
        <fullName evidence="1">N-acetyltransferase domain-containing protein</fullName>
    </recommendedName>
</protein>
<dbReference type="SUPFAM" id="SSF55729">
    <property type="entry name" value="Acyl-CoA N-acyltransferases (Nat)"/>
    <property type="match status" value="1"/>
</dbReference>
<dbReference type="PROSITE" id="PS51186">
    <property type="entry name" value="GNAT"/>
    <property type="match status" value="1"/>
</dbReference>
<dbReference type="PANTHER" id="PTHR43415">
    <property type="entry name" value="SPERMIDINE N(1)-ACETYLTRANSFERASE"/>
    <property type="match status" value="1"/>
</dbReference>
<gene>
    <name evidence="2" type="ORF">AT15_06220</name>
</gene>
<dbReference type="Pfam" id="PF13302">
    <property type="entry name" value="Acetyltransf_3"/>
    <property type="match status" value="1"/>
</dbReference>
<accession>A0A176JU58</accession>
<dbReference type="STRING" id="1453497.AT15_06220"/>
<name>A0A176JU58_9BACT</name>
<evidence type="ECO:0000259" key="1">
    <source>
        <dbReference type="PROSITE" id="PS51186"/>
    </source>
</evidence>
<evidence type="ECO:0000313" key="3">
    <source>
        <dbReference type="Proteomes" id="UP000077339"/>
    </source>
</evidence>
<dbReference type="InterPro" id="IPR000182">
    <property type="entry name" value="GNAT_dom"/>
</dbReference>
<dbReference type="PANTHER" id="PTHR43415:SF3">
    <property type="entry name" value="GNAT-FAMILY ACETYLTRANSFERASE"/>
    <property type="match status" value="1"/>
</dbReference>
<organism evidence="2 3">
    <name type="scientific">Kosmotoga arenicorallina S304</name>
    <dbReference type="NCBI Taxonomy" id="1453497"/>
    <lineage>
        <taxon>Bacteria</taxon>
        <taxon>Thermotogati</taxon>
        <taxon>Thermotogota</taxon>
        <taxon>Thermotogae</taxon>
        <taxon>Kosmotogales</taxon>
        <taxon>Kosmotogaceae</taxon>
        <taxon>Kosmotoga</taxon>
    </lineage>
</organism>
<dbReference type="EMBL" id="JFHK01000030">
    <property type="protein sequence ID" value="OAA26941.1"/>
    <property type="molecule type" value="Genomic_DNA"/>
</dbReference>
<dbReference type="AlphaFoldDB" id="A0A176JU58"/>
<dbReference type="Proteomes" id="UP000077339">
    <property type="component" value="Unassembled WGS sequence"/>
</dbReference>
<dbReference type="GO" id="GO:0016747">
    <property type="term" value="F:acyltransferase activity, transferring groups other than amino-acyl groups"/>
    <property type="evidence" value="ECO:0007669"/>
    <property type="project" value="InterPro"/>
</dbReference>
<dbReference type="Gene3D" id="3.40.630.30">
    <property type="match status" value="1"/>
</dbReference>
<keyword evidence="3" id="KW-1185">Reference proteome</keyword>